<organism evidence="1 2">
    <name type="scientific">Aquimarina algicola</name>
    <dbReference type="NCBI Taxonomy" id="2589995"/>
    <lineage>
        <taxon>Bacteria</taxon>
        <taxon>Pseudomonadati</taxon>
        <taxon>Bacteroidota</taxon>
        <taxon>Flavobacteriia</taxon>
        <taxon>Flavobacteriales</taxon>
        <taxon>Flavobacteriaceae</taxon>
        <taxon>Aquimarina</taxon>
    </lineage>
</organism>
<reference evidence="1 2" key="1">
    <citation type="submission" date="2019-06" db="EMBL/GenBank/DDBJ databases">
        <authorList>
            <person name="Meng X."/>
        </authorList>
    </citation>
    <scope>NUCLEOTIDE SEQUENCE [LARGE SCALE GENOMIC DNA]</scope>
    <source>
        <strain evidence="1 2">M625</strain>
    </source>
</reference>
<gene>
    <name evidence="1" type="ORF">FHK87_05670</name>
</gene>
<sequence>MNGVIINQNVEYGVFKKYYDGYFQFEMENGETIVFEEVSRFAIKKFDLRSDTCKGKSFEITYSEYVEDDDEDFVSFKIEKLELA</sequence>
<dbReference type="EMBL" id="VFWZ01000002">
    <property type="protein sequence ID" value="TPN87078.1"/>
    <property type="molecule type" value="Genomic_DNA"/>
</dbReference>
<dbReference type="OrthoDB" id="1451875at2"/>
<dbReference type="RefSeq" id="WP_140591203.1">
    <property type="nucleotide sequence ID" value="NZ_VFWZ01000002.1"/>
</dbReference>
<evidence type="ECO:0000313" key="1">
    <source>
        <dbReference type="EMBL" id="TPN87078.1"/>
    </source>
</evidence>
<accession>A0A504JH21</accession>
<dbReference type="Proteomes" id="UP000315540">
    <property type="component" value="Unassembled WGS sequence"/>
</dbReference>
<dbReference type="AlphaFoldDB" id="A0A504JH21"/>
<evidence type="ECO:0000313" key="2">
    <source>
        <dbReference type="Proteomes" id="UP000315540"/>
    </source>
</evidence>
<comment type="caution">
    <text evidence="1">The sequence shown here is derived from an EMBL/GenBank/DDBJ whole genome shotgun (WGS) entry which is preliminary data.</text>
</comment>
<keyword evidence="2" id="KW-1185">Reference proteome</keyword>
<proteinExistence type="predicted"/>
<name>A0A504JH21_9FLAO</name>
<protein>
    <submittedName>
        <fullName evidence="1">Uncharacterized protein</fullName>
    </submittedName>
</protein>